<dbReference type="PRINTS" id="PR00662">
    <property type="entry name" value="G6PISOMERASE"/>
</dbReference>
<evidence type="ECO:0000256" key="3">
    <source>
        <dbReference type="ARBA" id="ARBA00022432"/>
    </source>
</evidence>
<evidence type="ECO:0000256" key="6">
    <source>
        <dbReference type="ARBA" id="ARBA00029321"/>
    </source>
</evidence>
<dbReference type="PANTHER" id="PTHR11469">
    <property type="entry name" value="GLUCOSE-6-PHOSPHATE ISOMERASE"/>
    <property type="match status" value="1"/>
</dbReference>
<dbReference type="SUPFAM" id="SSF53697">
    <property type="entry name" value="SIS domain"/>
    <property type="match status" value="1"/>
</dbReference>
<evidence type="ECO:0000256" key="4">
    <source>
        <dbReference type="ARBA" id="ARBA00023152"/>
    </source>
</evidence>
<evidence type="ECO:0000256" key="8">
    <source>
        <dbReference type="RuleBase" id="RU000612"/>
    </source>
</evidence>
<dbReference type="PANTHER" id="PTHR11469:SF1">
    <property type="entry name" value="GLUCOSE-6-PHOSPHATE ISOMERASE"/>
    <property type="match status" value="1"/>
</dbReference>
<proteinExistence type="inferred from homology"/>
<comment type="subcellular location">
    <subcellularLocation>
        <location evidence="7">Cytoplasm</location>
    </subcellularLocation>
</comment>
<dbReference type="InterPro" id="IPR023096">
    <property type="entry name" value="G6P_Isomerase_C"/>
</dbReference>
<sequence length="545" mass="60919">MGAFIMVSANPQTIHKLPFNQLGSVNRLKKLAEDPLDLRKEGVLTPTRLSKFCAEAAGYKFLYGTEKVTEETIHTLFELAQERKVLEEMQKMQSGEIVNKIEGYPSENRSALHTATRDFFEDPQKGVRAAEAAALARKEVDKLKLFMEKLDKENRFTDLIVIGIGGSDLGPKALYLALQYLQKKDRHIHFICNIDPDDASIALRDVDLKKSLVLVVSKSGTTLETLTNEELVRARFQKQGIKSEEHFISVTIPGSPLNDPKKYLESFHMWDWIGGRYSATSMGGGVLLSFMFGFDAYWELLRGANAMDKVALSKDLSNNLPLLGALFAIWNHNFLNYPTMALIPYAQPLSRFSAHIQQVEMESNGKRVDRNGIPVDFQTCPVIWGEPGTSAQHSFFQLIHQGTSTIPLEFIGFKEGQMEDFAFKGTSSHEKLLSNLFAQALGLALGQNNENPNKVFPGNTPSHILLGKALNPHSLGALLSYYEHKVAFQGFIWNINSFDQEGVQLGKVLANQIIECFAAKKESTKTPKQSYPLGEAFLKHLDAFN</sequence>
<dbReference type="PATRIC" id="fig|83552.4.peg.378"/>
<comment type="caution">
    <text evidence="9">The sequence shown here is derived from an EMBL/GenBank/DDBJ whole genome shotgun (WGS) entry which is preliminary data.</text>
</comment>
<dbReference type="UniPathway" id="UPA00138"/>
<evidence type="ECO:0000313" key="10">
    <source>
        <dbReference type="Proteomes" id="UP000031307"/>
    </source>
</evidence>
<dbReference type="EC" id="5.3.1.9" evidence="7"/>
<dbReference type="Proteomes" id="UP000031307">
    <property type="component" value="Unassembled WGS sequence"/>
</dbReference>
<dbReference type="InterPro" id="IPR046348">
    <property type="entry name" value="SIS_dom_sf"/>
</dbReference>
<dbReference type="InterPro" id="IPR035476">
    <property type="entry name" value="SIS_PGI_1"/>
</dbReference>
<evidence type="ECO:0000256" key="5">
    <source>
        <dbReference type="ARBA" id="ARBA00023235"/>
    </source>
</evidence>
<dbReference type="PROSITE" id="PS00174">
    <property type="entry name" value="P_GLUCOSE_ISOMERASE_2"/>
    <property type="match status" value="1"/>
</dbReference>
<gene>
    <name evidence="7 9" type="primary">pgi</name>
    <name evidence="9" type="ORF">DB43_DZ00330</name>
</gene>
<evidence type="ECO:0000313" key="9">
    <source>
        <dbReference type="EMBL" id="KIA78446.1"/>
    </source>
</evidence>
<dbReference type="GO" id="GO:0005829">
    <property type="term" value="C:cytosol"/>
    <property type="evidence" value="ECO:0007669"/>
    <property type="project" value="TreeGrafter"/>
</dbReference>
<dbReference type="InterPro" id="IPR035482">
    <property type="entry name" value="SIS_PGI_2"/>
</dbReference>
<dbReference type="GO" id="GO:0051156">
    <property type="term" value="P:glucose 6-phosphate metabolic process"/>
    <property type="evidence" value="ECO:0007669"/>
    <property type="project" value="TreeGrafter"/>
</dbReference>
<dbReference type="GO" id="GO:0097367">
    <property type="term" value="F:carbohydrate derivative binding"/>
    <property type="evidence" value="ECO:0007669"/>
    <property type="project" value="InterPro"/>
</dbReference>
<dbReference type="InterPro" id="IPR001672">
    <property type="entry name" value="G6P_Isomerase"/>
</dbReference>
<keyword evidence="7" id="KW-0963">Cytoplasm</keyword>
<name>A0A0C1C4P5_9BACT</name>
<keyword evidence="5 7" id="KW-0413">Isomerase</keyword>
<dbReference type="GO" id="GO:0048029">
    <property type="term" value="F:monosaccharide binding"/>
    <property type="evidence" value="ECO:0007669"/>
    <property type="project" value="TreeGrafter"/>
</dbReference>
<dbReference type="InterPro" id="IPR018189">
    <property type="entry name" value="Phosphoglucose_isomerase_CS"/>
</dbReference>
<feature type="active site" evidence="7">
    <location>
        <position position="507"/>
    </location>
</feature>
<dbReference type="AlphaFoldDB" id="A0A0C1C4P5"/>
<evidence type="ECO:0000256" key="1">
    <source>
        <dbReference type="ARBA" id="ARBA00004926"/>
    </source>
</evidence>
<keyword evidence="4 7" id="KW-0324">Glycolysis</keyword>
<feature type="active site" description="Proton donor" evidence="7">
    <location>
        <position position="362"/>
    </location>
</feature>
<dbReference type="PROSITE" id="PS51463">
    <property type="entry name" value="P_GLUCOSE_ISOMERASE_3"/>
    <property type="match status" value="1"/>
</dbReference>
<dbReference type="Gene3D" id="1.10.1390.10">
    <property type="match status" value="1"/>
</dbReference>
<evidence type="ECO:0000256" key="2">
    <source>
        <dbReference type="ARBA" id="ARBA00006604"/>
    </source>
</evidence>
<dbReference type="Gene3D" id="3.40.50.10490">
    <property type="entry name" value="Glucose-6-phosphate isomerase like protein, domain 1"/>
    <property type="match status" value="2"/>
</dbReference>
<dbReference type="HAMAP" id="MF_00473">
    <property type="entry name" value="G6P_isomerase"/>
    <property type="match status" value="1"/>
</dbReference>
<accession>A0A0C1C4P5</accession>
<dbReference type="GO" id="GO:0004347">
    <property type="term" value="F:glucose-6-phosphate isomerase activity"/>
    <property type="evidence" value="ECO:0007669"/>
    <property type="project" value="UniProtKB-UniRule"/>
</dbReference>
<keyword evidence="3 7" id="KW-0312">Gluconeogenesis</keyword>
<dbReference type="GO" id="GO:0006094">
    <property type="term" value="P:gluconeogenesis"/>
    <property type="evidence" value="ECO:0007669"/>
    <property type="project" value="UniProtKB-UniRule"/>
</dbReference>
<evidence type="ECO:0000256" key="7">
    <source>
        <dbReference type="HAMAP-Rule" id="MF_00473"/>
    </source>
</evidence>
<dbReference type="EMBL" id="JSAM01000020">
    <property type="protein sequence ID" value="KIA78446.1"/>
    <property type="molecule type" value="Genomic_DNA"/>
</dbReference>
<dbReference type="UniPathway" id="UPA00109">
    <property type="reaction ID" value="UER00181"/>
</dbReference>
<feature type="active site" evidence="7">
    <location>
        <position position="393"/>
    </location>
</feature>
<organism evidence="9 10">
    <name type="scientific">Parachlamydia acanthamoebae</name>
    <dbReference type="NCBI Taxonomy" id="83552"/>
    <lineage>
        <taxon>Bacteria</taxon>
        <taxon>Pseudomonadati</taxon>
        <taxon>Chlamydiota</taxon>
        <taxon>Chlamydiia</taxon>
        <taxon>Parachlamydiales</taxon>
        <taxon>Parachlamydiaceae</taxon>
        <taxon>Parachlamydia</taxon>
    </lineage>
</organism>
<comment type="catalytic activity">
    <reaction evidence="6 7 8">
        <text>alpha-D-glucose 6-phosphate = beta-D-fructose 6-phosphate</text>
        <dbReference type="Rhea" id="RHEA:11816"/>
        <dbReference type="ChEBI" id="CHEBI:57634"/>
        <dbReference type="ChEBI" id="CHEBI:58225"/>
        <dbReference type="EC" id="5.3.1.9"/>
    </reaction>
</comment>
<dbReference type="CDD" id="cd05016">
    <property type="entry name" value="SIS_PGI_2"/>
    <property type="match status" value="1"/>
</dbReference>
<comment type="pathway">
    <text evidence="7">Carbohydrate biosynthesis; gluconeogenesis.</text>
</comment>
<comment type="pathway">
    <text evidence="1 7 8">Carbohydrate degradation; glycolysis; D-glyceraldehyde 3-phosphate and glycerone phosphate from D-glucose: step 2/4.</text>
</comment>
<dbReference type="NCBIfam" id="NF010695">
    <property type="entry name" value="PRK14095.1"/>
    <property type="match status" value="1"/>
</dbReference>
<dbReference type="GO" id="GO:0006096">
    <property type="term" value="P:glycolytic process"/>
    <property type="evidence" value="ECO:0007669"/>
    <property type="project" value="UniProtKB-UniRule"/>
</dbReference>
<protein>
    <recommendedName>
        <fullName evidence="7">Glucose-6-phosphate isomerase</fullName>
        <shortName evidence="7">GPI</shortName>
        <ecNumber evidence="7">5.3.1.9</ecNumber>
    </recommendedName>
    <alternativeName>
        <fullName evidence="7">Phosphoglucose isomerase</fullName>
        <shortName evidence="7">PGI</shortName>
    </alternativeName>
    <alternativeName>
        <fullName evidence="7">Phosphohexose isomerase</fullName>
        <shortName evidence="7">PHI</shortName>
    </alternativeName>
</protein>
<reference evidence="9 10" key="1">
    <citation type="journal article" date="2014" name="Mol. Biol. Evol.">
        <title>Massive expansion of Ubiquitination-related gene families within the Chlamydiae.</title>
        <authorList>
            <person name="Domman D."/>
            <person name="Collingro A."/>
            <person name="Lagkouvardos I."/>
            <person name="Gehre L."/>
            <person name="Weinmaier T."/>
            <person name="Rattei T."/>
            <person name="Subtil A."/>
            <person name="Horn M."/>
        </authorList>
    </citation>
    <scope>NUCLEOTIDE SEQUENCE [LARGE SCALE GENOMIC DNA]</scope>
    <source>
        <strain evidence="9 10">OEW1</strain>
    </source>
</reference>
<dbReference type="CDD" id="cd05015">
    <property type="entry name" value="SIS_PGI_1"/>
    <property type="match status" value="1"/>
</dbReference>
<comment type="similarity">
    <text evidence="2 7 8">Belongs to the GPI family.</text>
</comment>
<comment type="function">
    <text evidence="7">Catalyzes the reversible isomerization of glucose-6-phosphate to fructose-6-phosphate.</text>
</comment>
<dbReference type="Pfam" id="PF00342">
    <property type="entry name" value="PGI"/>
    <property type="match status" value="1"/>
</dbReference>